<dbReference type="SUPFAM" id="SSF52540">
    <property type="entry name" value="P-loop containing nucleoside triphosphate hydrolases"/>
    <property type="match status" value="2"/>
</dbReference>
<name>A0ABN8GHL6_9BACL</name>
<evidence type="ECO:0000313" key="6">
    <source>
        <dbReference type="Proteomes" id="UP000838686"/>
    </source>
</evidence>
<evidence type="ECO:0000259" key="4">
    <source>
        <dbReference type="PROSITE" id="PS50893"/>
    </source>
</evidence>
<feature type="domain" description="ABC transporter" evidence="4">
    <location>
        <begin position="311"/>
        <end position="519"/>
    </location>
</feature>
<dbReference type="InterPro" id="IPR050611">
    <property type="entry name" value="ABCF"/>
</dbReference>
<sequence>MMIPCMIAEGLQVYIGDRLLFEQTERWQVGAGDRVGIVGANGAGKSTLLAVLAGRLEPDRGSVNRRGSFTEMLQLTGGRGDAAVIGLNSDEAAMTAQSELEMDKRWRANEPLGSKELATSSGGEITRGRIAALFGSGAELIIADEPTSHLDQVGIIRLQQAFKAYNGAVVFVSHDRDLLDAVCTSILEIDEGKLTVYQGGYKDYQEQKAAEIARRQFEYEQYAAEKARLQQSLFELKQNARSRKLNPEHMSPMEAKWGQDARGTKQAKLDKFGQSIQKRIDRLEVKEKPRKAEIPLFDAHAHEPCRSKHIIRLEAVSAACGERRLFHDIRIGIKPGMRVAIVGANGSGKTTLLRMMMEGAAGVAKSPSCRAGYFRQDLQLFDDSRSVLDNVRAASNYELSHIRTVLARTLFKGEDALKRVADISGGERVKAALAMLFLGSYNTLLLDEPTNYLDVFARERLEEALNAYPGTIVFASHDRRLIRTVATHILQLEQGRWLWTEAGAFEGRRDMSSASAGKGDSRAHVASNHELASKRLVLEYELAEVVSRLSIRKADDDIEELDKRYRQLLAELRGLKK</sequence>
<evidence type="ECO:0000313" key="5">
    <source>
        <dbReference type="EMBL" id="CAH1209478.1"/>
    </source>
</evidence>
<comment type="caution">
    <text evidence="5">The sequence shown here is derived from an EMBL/GenBank/DDBJ whole genome shotgun (WGS) entry which is preliminary data.</text>
</comment>
<dbReference type="Pfam" id="PF00005">
    <property type="entry name" value="ABC_tran"/>
    <property type="match status" value="2"/>
</dbReference>
<dbReference type="NCBIfam" id="NF000355">
    <property type="entry name" value="ribo_prot_ABC_F"/>
    <property type="match status" value="1"/>
</dbReference>
<dbReference type="SMART" id="SM00382">
    <property type="entry name" value="AAA"/>
    <property type="match status" value="2"/>
</dbReference>
<dbReference type="PANTHER" id="PTHR19211">
    <property type="entry name" value="ATP-BINDING TRANSPORT PROTEIN-RELATED"/>
    <property type="match status" value="1"/>
</dbReference>
<keyword evidence="6" id="KW-1185">Reference proteome</keyword>
<dbReference type="PROSITE" id="PS00211">
    <property type="entry name" value="ABC_TRANSPORTER_1"/>
    <property type="match status" value="1"/>
</dbReference>
<dbReference type="EMBL" id="CAKMMF010000016">
    <property type="protein sequence ID" value="CAH1209478.1"/>
    <property type="molecule type" value="Genomic_DNA"/>
</dbReference>
<proteinExistence type="predicted"/>
<dbReference type="InterPro" id="IPR027417">
    <property type="entry name" value="P-loop_NTPase"/>
</dbReference>
<dbReference type="InterPro" id="IPR017871">
    <property type="entry name" value="ABC_transporter-like_CS"/>
</dbReference>
<dbReference type="InterPro" id="IPR003593">
    <property type="entry name" value="AAA+_ATPase"/>
</dbReference>
<dbReference type="InterPro" id="IPR003439">
    <property type="entry name" value="ABC_transporter-like_ATP-bd"/>
</dbReference>
<dbReference type="Proteomes" id="UP000838686">
    <property type="component" value="Unassembled WGS sequence"/>
</dbReference>
<feature type="domain" description="ABC transporter" evidence="4">
    <location>
        <begin position="6"/>
        <end position="216"/>
    </location>
</feature>
<keyword evidence="3" id="KW-0067">ATP-binding</keyword>
<keyword evidence="2" id="KW-0547">Nucleotide-binding</keyword>
<dbReference type="PANTHER" id="PTHR19211:SF100">
    <property type="entry name" value="RIBOSOME PROTECTION PROTEIN VMLR"/>
    <property type="match status" value="1"/>
</dbReference>
<dbReference type="CDD" id="cd03221">
    <property type="entry name" value="ABCF_EF-3"/>
    <property type="match status" value="2"/>
</dbReference>
<gene>
    <name evidence="5" type="primary">expZ_1</name>
    <name evidence="5" type="ORF">PAECIP111893_03030</name>
</gene>
<dbReference type="PROSITE" id="PS50893">
    <property type="entry name" value="ABC_TRANSPORTER_2"/>
    <property type="match status" value="2"/>
</dbReference>
<keyword evidence="1" id="KW-0677">Repeat</keyword>
<accession>A0ABN8GHL6</accession>
<evidence type="ECO:0000256" key="3">
    <source>
        <dbReference type="ARBA" id="ARBA00022840"/>
    </source>
</evidence>
<organism evidence="5 6">
    <name type="scientific">Paenibacillus plantiphilus</name>
    <dbReference type="NCBI Taxonomy" id="2905650"/>
    <lineage>
        <taxon>Bacteria</taxon>
        <taxon>Bacillati</taxon>
        <taxon>Bacillota</taxon>
        <taxon>Bacilli</taxon>
        <taxon>Bacillales</taxon>
        <taxon>Paenibacillaceae</taxon>
        <taxon>Paenibacillus</taxon>
    </lineage>
</organism>
<protein>
    <submittedName>
        <fullName evidence="5">Nucleotide-binding protein ExpZ</fullName>
    </submittedName>
</protein>
<reference evidence="5" key="1">
    <citation type="submission" date="2022-01" db="EMBL/GenBank/DDBJ databases">
        <authorList>
            <person name="Criscuolo A."/>
        </authorList>
    </citation>
    <scope>NUCLEOTIDE SEQUENCE</scope>
    <source>
        <strain evidence="5">CIP111893</strain>
    </source>
</reference>
<evidence type="ECO:0000256" key="1">
    <source>
        <dbReference type="ARBA" id="ARBA00022737"/>
    </source>
</evidence>
<evidence type="ECO:0000256" key="2">
    <source>
        <dbReference type="ARBA" id="ARBA00022741"/>
    </source>
</evidence>
<dbReference type="Gene3D" id="3.40.50.300">
    <property type="entry name" value="P-loop containing nucleotide triphosphate hydrolases"/>
    <property type="match status" value="3"/>
</dbReference>